<name>A0ABY4R5I5_9ACTN</name>
<dbReference type="InterPro" id="IPR033659">
    <property type="entry name" value="Ferrochelatase_N"/>
</dbReference>
<dbReference type="SUPFAM" id="SSF53800">
    <property type="entry name" value="Chelatase"/>
    <property type="match status" value="1"/>
</dbReference>
<reference evidence="9" key="1">
    <citation type="journal article" date="2018" name="Int. J. Syst. Evol. Microbiol.">
        <title>Jatrophihabitans telluris sp. nov., isolated from sediment soil of lava forest wetlands and the emended description of the genus Jatrophihabitans.</title>
        <authorList>
            <person name="Lee K.C."/>
            <person name="Suh M.K."/>
            <person name="Eom M.K."/>
            <person name="Kim K.K."/>
            <person name="Kim J.S."/>
            <person name="Kim D.S."/>
            <person name="Ko S.H."/>
            <person name="Shin Y.K."/>
            <person name="Lee J.S."/>
        </authorList>
    </citation>
    <scope>NUCLEOTIDE SEQUENCE</scope>
    <source>
        <strain evidence="9">N237</strain>
    </source>
</reference>
<keyword evidence="7 8" id="KW-0963">Cytoplasm</keyword>
<dbReference type="NCBIfam" id="NF000689">
    <property type="entry name" value="PRK00035.2-1"/>
    <property type="match status" value="1"/>
</dbReference>
<evidence type="ECO:0000256" key="7">
    <source>
        <dbReference type="HAMAP-Rule" id="MF_00323"/>
    </source>
</evidence>
<evidence type="ECO:0000256" key="5">
    <source>
        <dbReference type="ARBA" id="ARBA00023244"/>
    </source>
</evidence>
<protein>
    <recommendedName>
        <fullName evidence="7">Coproporphyrin III ferrochelatase</fullName>
        <ecNumber evidence="7">4.99.1.9</ecNumber>
    </recommendedName>
</protein>
<dbReference type="PANTHER" id="PTHR11108:SF1">
    <property type="entry name" value="FERROCHELATASE, MITOCHONDRIAL"/>
    <property type="match status" value="1"/>
</dbReference>
<keyword evidence="2 7" id="KW-0408">Iron</keyword>
<dbReference type="PANTHER" id="PTHR11108">
    <property type="entry name" value="FERROCHELATASE"/>
    <property type="match status" value="1"/>
</dbReference>
<keyword evidence="10" id="KW-1185">Reference proteome</keyword>
<dbReference type="GO" id="GO:0016829">
    <property type="term" value="F:lyase activity"/>
    <property type="evidence" value="ECO:0007669"/>
    <property type="project" value="UniProtKB-KW"/>
</dbReference>
<dbReference type="PROSITE" id="PS00534">
    <property type="entry name" value="FERROCHELATASE"/>
    <property type="match status" value="1"/>
</dbReference>
<dbReference type="Gene3D" id="3.40.50.1400">
    <property type="match status" value="2"/>
</dbReference>
<comment type="subcellular location">
    <subcellularLocation>
        <location evidence="7 8">Cytoplasm</location>
    </subcellularLocation>
</comment>
<comment type="function">
    <text evidence="7 8">Involved in coproporphyrin-dependent heme b biosynthesis. Catalyzes the insertion of ferrous iron into coproporphyrin III to form Fe-coproporphyrin III.</text>
</comment>
<sequence length="373" mass="39736">MSSFDAFLLLSFGGPQGPDEVMPFLRKVTAGRGIPDERLTDVAQHYLHYDGVSPITAQNEALLLALTKEFERRSITLPLYFGNRNWHPFLADTARTMAADGIGRALVLATSATGSYSGCRQYREDLARATVDLAGEGVSAPEFVKLRHYFDLPGFIEANANAVRDALGQLPPEQREDARLIFTAHSIPDSMNETAGPTGGLYLAEHTATARLVAEAVRGPGAQFDLVWQSRSGPPRVPWLAPDINDHLRGLAASGAATTSGEHAPVRAVVVAPTGFISDHMEVMWDLDNEAAETARELGLGFVRAATAGTDPAFVSGLVDLVEERLSGREPVSLSGLGVCGRDCPSTCCPAPLRPTAEPAAQPARPAVPATES</sequence>
<accession>A0ABY4R5I5</accession>
<gene>
    <name evidence="7" type="primary">cpfC</name>
    <name evidence="9" type="ORF">M6D93_09500</name>
</gene>
<evidence type="ECO:0000256" key="2">
    <source>
        <dbReference type="ARBA" id="ARBA00023004"/>
    </source>
</evidence>
<proteinExistence type="inferred from homology"/>
<dbReference type="EC" id="4.99.1.9" evidence="7"/>
<evidence type="ECO:0000256" key="3">
    <source>
        <dbReference type="ARBA" id="ARBA00023133"/>
    </source>
</evidence>
<dbReference type="EMBL" id="CP097332">
    <property type="protein sequence ID" value="UQX90216.1"/>
    <property type="molecule type" value="Genomic_DNA"/>
</dbReference>
<dbReference type="InterPro" id="IPR033644">
    <property type="entry name" value="Ferrochelatase_C"/>
</dbReference>
<feature type="binding site" evidence="7">
    <location>
        <position position="282"/>
    </location>
    <ligand>
        <name>Fe(2+)</name>
        <dbReference type="ChEBI" id="CHEBI:29033"/>
    </ligand>
</feature>
<dbReference type="CDD" id="cd03411">
    <property type="entry name" value="Ferrochelatase_N"/>
    <property type="match status" value="1"/>
</dbReference>
<evidence type="ECO:0000313" key="9">
    <source>
        <dbReference type="EMBL" id="UQX90216.1"/>
    </source>
</evidence>
<keyword evidence="3 7" id="KW-0350">Heme biosynthesis</keyword>
<dbReference type="Pfam" id="PF00762">
    <property type="entry name" value="Ferrochelatase"/>
    <property type="match status" value="1"/>
</dbReference>
<evidence type="ECO:0000256" key="8">
    <source>
        <dbReference type="RuleBase" id="RU000607"/>
    </source>
</evidence>
<evidence type="ECO:0000256" key="4">
    <source>
        <dbReference type="ARBA" id="ARBA00023239"/>
    </source>
</evidence>
<keyword evidence="7" id="KW-0479">Metal-binding</keyword>
<comment type="catalytic activity">
    <reaction evidence="6">
        <text>Fe-coproporphyrin III + 2 H(+) = coproporphyrin III + Fe(2+)</text>
        <dbReference type="Rhea" id="RHEA:49572"/>
        <dbReference type="ChEBI" id="CHEBI:15378"/>
        <dbReference type="ChEBI" id="CHEBI:29033"/>
        <dbReference type="ChEBI" id="CHEBI:68438"/>
        <dbReference type="ChEBI" id="CHEBI:131725"/>
        <dbReference type="EC" id="4.99.1.9"/>
    </reaction>
    <physiologicalReaction direction="right-to-left" evidence="6">
        <dbReference type="Rhea" id="RHEA:49574"/>
    </physiologicalReaction>
</comment>
<feature type="binding site" evidence="7">
    <location>
        <position position="185"/>
    </location>
    <ligand>
        <name>Fe(2+)</name>
        <dbReference type="ChEBI" id="CHEBI:29033"/>
    </ligand>
</feature>
<comment type="pathway">
    <text evidence="1 7 8">Porphyrin-containing compound metabolism; protoheme biosynthesis.</text>
</comment>
<evidence type="ECO:0000256" key="6">
    <source>
        <dbReference type="ARBA" id="ARBA00024536"/>
    </source>
</evidence>
<feature type="binding site" evidence="7">
    <location>
        <position position="122"/>
    </location>
    <ligand>
        <name>Fe-coproporphyrin III</name>
        <dbReference type="ChEBI" id="CHEBI:68438"/>
    </ligand>
</feature>
<evidence type="ECO:0000313" key="10">
    <source>
        <dbReference type="Proteomes" id="UP001056336"/>
    </source>
</evidence>
<keyword evidence="5 7" id="KW-0627">Porphyrin biosynthesis</keyword>
<keyword evidence="4 7" id="KW-0456">Lyase</keyword>
<dbReference type="CDD" id="cd00419">
    <property type="entry name" value="Ferrochelatase_C"/>
    <property type="match status" value="1"/>
</dbReference>
<comment type="caution">
    <text evidence="7">Lacks conserved residue(s) required for the propagation of feature annotation.</text>
</comment>
<dbReference type="InterPro" id="IPR019772">
    <property type="entry name" value="Ferrochelatase_AS"/>
</dbReference>
<dbReference type="InterPro" id="IPR001015">
    <property type="entry name" value="Ferrochelatase"/>
</dbReference>
<organism evidence="9 10">
    <name type="scientific">Jatrophihabitans telluris</name>
    <dbReference type="NCBI Taxonomy" id="2038343"/>
    <lineage>
        <taxon>Bacteria</taxon>
        <taxon>Bacillati</taxon>
        <taxon>Actinomycetota</taxon>
        <taxon>Actinomycetes</taxon>
        <taxon>Jatrophihabitantales</taxon>
        <taxon>Jatrophihabitantaceae</taxon>
        <taxon>Jatrophihabitans</taxon>
    </lineage>
</organism>
<dbReference type="Proteomes" id="UP001056336">
    <property type="component" value="Chromosome"/>
</dbReference>
<reference evidence="9" key="2">
    <citation type="submission" date="2022-05" db="EMBL/GenBank/DDBJ databases">
        <authorList>
            <person name="Kim J.-S."/>
            <person name="Lee K."/>
            <person name="Suh M."/>
            <person name="Eom M."/>
            <person name="Kim J.-S."/>
            <person name="Kim D.-S."/>
            <person name="Ko S.-H."/>
            <person name="Shin Y."/>
            <person name="Lee J.-S."/>
        </authorList>
    </citation>
    <scope>NUCLEOTIDE SEQUENCE</scope>
    <source>
        <strain evidence="9">N237</strain>
    </source>
</reference>
<dbReference type="HAMAP" id="MF_00323">
    <property type="entry name" value="Ferrochelatase"/>
    <property type="match status" value="1"/>
</dbReference>
<evidence type="ECO:0000256" key="1">
    <source>
        <dbReference type="ARBA" id="ARBA00004744"/>
    </source>
</evidence>
<comment type="similarity">
    <text evidence="7 8">Belongs to the ferrochelatase family.</text>
</comment>
<feature type="binding site" evidence="7">
    <location>
        <position position="53"/>
    </location>
    <ligand>
        <name>Fe-coproporphyrin III</name>
        <dbReference type="ChEBI" id="CHEBI:68438"/>
    </ligand>
</feature>